<comment type="caution">
    <text evidence="2">The sequence shown here is derived from an EMBL/GenBank/DDBJ whole genome shotgun (WGS) entry which is preliminary data.</text>
</comment>
<proteinExistence type="predicted"/>
<keyword evidence="3" id="KW-1185">Reference proteome</keyword>
<gene>
    <name evidence="2" type="ORF">ACHHYP_16562</name>
</gene>
<dbReference type="EMBL" id="JNBR01000151">
    <property type="protein sequence ID" value="OQR96227.1"/>
    <property type="molecule type" value="Genomic_DNA"/>
</dbReference>
<dbReference type="OrthoDB" id="76462at2759"/>
<dbReference type="AlphaFoldDB" id="A0A1V9ZE48"/>
<evidence type="ECO:0000313" key="2">
    <source>
        <dbReference type="EMBL" id="OQR96227.1"/>
    </source>
</evidence>
<feature type="region of interest" description="Disordered" evidence="1">
    <location>
        <begin position="160"/>
        <end position="191"/>
    </location>
</feature>
<evidence type="ECO:0000256" key="1">
    <source>
        <dbReference type="SAM" id="MobiDB-lite"/>
    </source>
</evidence>
<feature type="compositionally biased region" description="Acidic residues" evidence="1">
    <location>
        <begin position="171"/>
        <end position="191"/>
    </location>
</feature>
<reference evidence="2 3" key="1">
    <citation type="journal article" date="2014" name="Genome Biol. Evol.">
        <title>The secreted proteins of Achlya hypogyna and Thraustotheca clavata identify the ancestral oomycete secretome and reveal gene acquisitions by horizontal gene transfer.</title>
        <authorList>
            <person name="Misner I."/>
            <person name="Blouin N."/>
            <person name="Leonard G."/>
            <person name="Richards T.A."/>
            <person name="Lane C.E."/>
        </authorList>
    </citation>
    <scope>NUCLEOTIDE SEQUENCE [LARGE SCALE GENOMIC DNA]</scope>
    <source>
        <strain evidence="2 3">ATCC 48635</strain>
    </source>
</reference>
<protein>
    <submittedName>
        <fullName evidence="2">Uncharacterized protein</fullName>
    </submittedName>
</protein>
<sequence length="191" mass="21454">MAAYPEGPFDPDDGSFPNSQELKMMLFPTQTRIGRGLRRSREDSDFACAKRMKHSLADNLTFLHIQPPAQTPMNSPEPVWYEVDQVSSPEVDDVDMDMEMDDAEVAGNSKLQLVPYDQPKSYPTLKLATPAQAYQASATNFALPNATPAETSTAIVLYRPPRRAEWKTEPESDSSDQEDDFDDQMMDIDDL</sequence>
<name>A0A1V9ZE48_ACHHY</name>
<accession>A0A1V9ZE48</accession>
<dbReference type="Proteomes" id="UP000243579">
    <property type="component" value="Unassembled WGS sequence"/>
</dbReference>
<evidence type="ECO:0000313" key="3">
    <source>
        <dbReference type="Proteomes" id="UP000243579"/>
    </source>
</evidence>
<organism evidence="2 3">
    <name type="scientific">Achlya hypogyna</name>
    <name type="common">Oomycete</name>
    <name type="synonym">Protoachlya hypogyna</name>
    <dbReference type="NCBI Taxonomy" id="1202772"/>
    <lineage>
        <taxon>Eukaryota</taxon>
        <taxon>Sar</taxon>
        <taxon>Stramenopiles</taxon>
        <taxon>Oomycota</taxon>
        <taxon>Saprolegniomycetes</taxon>
        <taxon>Saprolegniales</taxon>
        <taxon>Achlyaceae</taxon>
        <taxon>Achlya</taxon>
    </lineage>
</organism>